<dbReference type="SUPFAM" id="SSF52540">
    <property type="entry name" value="P-loop containing nucleoside triphosphate hydrolases"/>
    <property type="match status" value="1"/>
</dbReference>
<evidence type="ECO:0000256" key="3">
    <source>
        <dbReference type="ARBA" id="ARBA00013368"/>
    </source>
</evidence>
<evidence type="ECO:0000313" key="7">
    <source>
        <dbReference type="Proteomes" id="UP001501057"/>
    </source>
</evidence>
<feature type="region of interest" description="Disordered" evidence="4">
    <location>
        <begin position="220"/>
        <end position="243"/>
    </location>
</feature>
<evidence type="ECO:0000256" key="1">
    <source>
        <dbReference type="ARBA" id="ARBA00006930"/>
    </source>
</evidence>
<dbReference type="InterPro" id="IPR026866">
    <property type="entry name" value="CR006_AAA"/>
</dbReference>
<keyword evidence="7" id="KW-1185">Reference proteome</keyword>
<dbReference type="PANTHER" id="PTHR32114">
    <property type="entry name" value="ABC TRANSPORTER ABCH.3"/>
    <property type="match status" value="1"/>
</dbReference>
<feature type="compositionally biased region" description="Basic and acidic residues" evidence="4">
    <location>
        <begin position="124"/>
        <end position="136"/>
    </location>
</feature>
<accession>A0ABP4WJD4</accession>
<organism evidence="6 7">
    <name type="scientific">Aeromicrobium alkaliterrae</name>
    <dbReference type="NCBI Taxonomy" id="302168"/>
    <lineage>
        <taxon>Bacteria</taxon>
        <taxon>Bacillati</taxon>
        <taxon>Actinomycetota</taxon>
        <taxon>Actinomycetes</taxon>
        <taxon>Propionibacteriales</taxon>
        <taxon>Nocardioidaceae</taxon>
        <taxon>Aeromicrobium</taxon>
    </lineage>
</organism>
<proteinExistence type="inferred from homology"/>
<name>A0ABP4WJD4_9ACTN</name>
<protein>
    <recommendedName>
        <fullName evidence="3">Nuclease SbcCD subunit C</fullName>
    </recommendedName>
</protein>
<comment type="subunit">
    <text evidence="2">Heterodimer of SbcC and SbcD.</text>
</comment>
<comment type="similarity">
    <text evidence="1">Belongs to the SMC family. SbcC subfamily.</text>
</comment>
<dbReference type="PANTHER" id="PTHR32114:SF2">
    <property type="entry name" value="ABC TRANSPORTER ABCH.3"/>
    <property type="match status" value="1"/>
</dbReference>
<evidence type="ECO:0000256" key="4">
    <source>
        <dbReference type="SAM" id="MobiDB-lite"/>
    </source>
</evidence>
<dbReference type="InterPro" id="IPR027417">
    <property type="entry name" value="P-loop_NTPase"/>
</dbReference>
<evidence type="ECO:0000256" key="2">
    <source>
        <dbReference type="ARBA" id="ARBA00011322"/>
    </source>
</evidence>
<dbReference type="Gene3D" id="3.40.50.300">
    <property type="entry name" value="P-loop containing nucleotide triphosphate hydrolases"/>
    <property type="match status" value="1"/>
</dbReference>
<comment type="caution">
    <text evidence="6">The sequence shown here is derived from an EMBL/GenBank/DDBJ whole genome shotgun (WGS) entry which is preliminary data.</text>
</comment>
<reference evidence="7" key="1">
    <citation type="journal article" date="2019" name="Int. J. Syst. Evol. Microbiol.">
        <title>The Global Catalogue of Microorganisms (GCM) 10K type strain sequencing project: providing services to taxonomists for standard genome sequencing and annotation.</title>
        <authorList>
            <consortium name="The Broad Institute Genomics Platform"/>
            <consortium name="The Broad Institute Genome Sequencing Center for Infectious Disease"/>
            <person name="Wu L."/>
            <person name="Ma J."/>
        </authorList>
    </citation>
    <scope>NUCLEOTIDE SEQUENCE [LARGE SCALE GENOMIC DNA]</scope>
    <source>
        <strain evidence="7">JCM 13518</strain>
    </source>
</reference>
<dbReference type="Pfam" id="PF13166">
    <property type="entry name" value="AAA_13"/>
    <property type="match status" value="1"/>
</dbReference>
<evidence type="ECO:0000313" key="6">
    <source>
        <dbReference type="EMBL" id="GAA1753726.1"/>
    </source>
</evidence>
<dbReference type="Proteomes" id="UP001501057">
    <property type="component" value="Unassembled WGS sequence"/>
</dbReference>
<sequence>MIDTLDLNGLPAFGPSPAPFGQLGRINFVFGPNGSGKTSISRKFDALKVAPEAASWVDSDRLSVWVFNRDYVAKTFQEDQDLPGVFVLGEGRAEAMIERERLASQRKDLHEQIISLQNQLGPEAQDKKSRAGKRGELSNVRETLADAAWAAKDKLLPTFKEMFAKYNASRSTFVAEVLRVREELSDSRDQGDGDREIGELEVDELPGLVSRLDVLQQHAGQEASLSPLPPELERGSGPVSELMSKPVLGRKDAPVAALIERLNNSDWVAEGQSHLDHTEGVCPFCQQELPEGFADQLAEYFDRGFEEDIAAIRAFAGEVEEFLVQLESVVADLVRLDSTLCEISSQSDLVRDCGALVRQMRAGLARKLESPAAVVELPASRDVVARLVAEHVGAQSAIEARRELLANKALALEELRADVWAFLIQDRLSGELDLYDVAREPLERAIAGMEASEERKSLELLEIDERLRELAREAVSSEPVLDQINEMLGAVGFTSFRLNPSDQLDDGYQLVRDTGEVVGHTLSEGERSFISFLYFAHELEGVPPEGGRSENAVVVIDDPISSLDSEALFFVSTYLRNLLKRVVDGTTAVKQVLVLTHNVFFHKELTYKASKLCGGARHLRYFEIVKRGSNGSIVVAHDTNPVSTVYDGLWRQVRRARAGEDVPGLQNAMRRIVESYFQFVGDPLLGDLPASFEGVDRLICKALISWAHDGSHASSFLDAIDYAPTGSSNEQWLNVFERLFEIASHRQHFEAMTDQAD</sequence>
<feature type="region of interest" description="Disordered" evidence="4">
    <location>
        <begin position="118"/>
        <end position="137"/>
    </location>
</feature>
<dbReference type="EMBL" id="BAAAME010000011">
    <property type="protein sequence ID" value="GAA1753726.1"/>
    <property type="molecule type" value="Genomic_DNA"/>
</dbReference>
<feature type="domain" description="Protein CR006 P-loop" evidence="5">
    <location>
        <begin position="21"/>
        <end position="741"/>
    </location>
</feature>
<evidence type="ECO:0000259" key="5">
    <source>
        <dbReference type="Pfam" id="PF13166"/>
    </source>
</evidence>
<dbReference type="RefSeq" id="WP_344204292.1">
    <property type="nucleotide sequence ID" value="NZ_BAAAME010000011.1"/>
</dbReference>
<gene>
    <name evidence="6" type="ORF">GCM10009710_36610</name>
</gene>